<name>A0ABS1Z4B4_9GAMM</name>
<dbReference type="RefSeq" id="WP_203025491.1">
    <property type="nucleotide sequence ID" value="NZ_JAFCXS010000002.1"/>
</dbReference>
<evidence type="ECO:0008006" key="3">
    <source>
        <dbReference type="Google" id="ProtNLM"/>
    </source>
</evidence>
<gene>
    <name evidence="1" type="ORF">JJB79_05385</name>
</gene>
<organism evidence="1 2">
    <name type="scientific">Pantoea eucrina</name>
    <dbReference type="NCBI Taxonomy" id="472693"/>
    <lineage>
        <taxon>Bacteria</taxon>
        <taxon>Pseudomonadati</taxon>
        <taxon>Pseudomonadota</taxon>
        <taxon>Gammaproteobacteria</taxon>
        <taxon>Enterobacterales</taxon>
        <taxon>Erwiniaceae</taxon>
        <taxon>Pantoea</taxon>
    </lineage>
</organism>
<accession>A0ABS1Z4B4</accession>
<dbReference type="EMBL" id="JAFCXS010000002">
    <property type="protein sequence ID" value="MBM0746853.1"/>
    <property type="molecule type" value="Genomic_DNA"/>
</dbReference>
<reference evidence="1 2" key="1">
    <citation type="submission" date="2021-01" db="EMBL/GenBank/DDBJ databases">
        <title>Complete genome sequence of Pantoea eucrina OB49, a heavy metal tolerant bacterium with PGPR potential isolated from wheat in Algeria.</title>
        <authorList>
            <person name="Lekired A."/>
            <person name="Ouzari I.H."/>
        </authorList>
    </citation>
    <scope>NUCLEOTIDE SEQUENCE [LARGE SCALE GENOMIC DNA]</scope>
    <source>
        <strain evidence="1 2">OB49</strain>
    </source>
</reference>
<proteinExistence type="predicted"/>
<comment type="caution">
    <text evidence="1">The sequence shown here is derived from an EMBL/GenBank/DDBJ whole genome shotgun (WGS) entry which is preliminary data.</text>
</comment>
<evidence type="ECO:0000313" key="1">
    <source>
        <dbReference type="EMBL" id="MBM0746853.1"/>
    </source>
</evidence>
<protein>
    <recommendedName>
        <fullName evidence="3">Transposase</fullName>
    </recommendedName>
</protein>
<keyword evidence="2" id="KW-1185">Reference proteome</keyword>
<sequence>MEKIKEEYNAKIAMPYSLNRKMKTYVGGIDWLTGYEIVPLTDEQRLQRKQHLHALPATLDELFERFLLPAIECDTHYKDYNFWSDTWRIQWAYHKQNYRREAILSGITQQQYAQARKLPKRAMYDNLHKCGGAAIRVLFWVYHRRQFHQQQRLTVQEYISEHQLPQRTAYRQLSRQPMSNIWAQHFDNYYGDAWLRHCNVREYADFYGLNVTTARQYLFNFPIGLFDPMLIKPWI</sequence>
<evidence type="ECO:0000313" key="2">
    <source>
        <dbReference type="Proteomes" id="UP000809137"/>
    </source>
</evidence>
<dbReference type="Proteomes" id="UP000809137">
    <property type="component" value="Unassembled WGS sequence"/>
</dbReference>